<evidence type="ECO:0000313" key="2">
    <source>
        <dbReference type="Proteomes" id="UP000815677"/>
    </source>
</evidence>
<evidence type="ECO:0000313" key="1">
    <source>
        <dbReference type="EMBL" id="GAT54511.1"/>
    </source>
</evidence>
<dbReference type="EMBL" id="DF848680">
    <property type="protein sequence ID" value="GAT54511.1"/>
    <property type="molecule type" value="Genomic_DNA"/>
</dbReference>
<dbReference type="Proteomes" id="UP000815677">
    <property type="component" value="Unassembled WGS sequence"/>
</dbReference>
<accession>A0ABQ0LTY0</accession>
<organism evidence="1 2">
    <name type="scientific">Mycena chlorophos</name>
    <name type="common">Agaric fungus</name>
    <name type="synonym">Agaricus chlorophos</name>
    <dbReference type="NCBI Taxonomy" id="658473"/>
    <lineage>
        <taxon>Eukaryota</taxon>
        <taxon>Fungi</taxon>
        <taxon>Dikarya</taxon>
        <taxon>Basidiomycota</taxon>
        <taxon>Agaricomycotina</taxon>
        <taxon>Agaricomycetes</taxon>
        <taxon>Agaricomycetidae</taxon>
        <taxon>Agaricales</taxon>
        <taxon>Marasmiineae</taxon>
        <taxon>Mycenaceae</taxon>
        <taxon>Mycena</taxon>
    </lineage>
</organism>
<protein>
    <submittedName>
        <fullName evidence="1">Uncharacterized protein</fullName>
    </submittedName>
</protein>
<name>A0ABQ0LTY0_MYCCL</name>
<sequence length="234" mass="24515">MAWYGSPNGFTFSTGFAMNGGRGGPGGAGRVAGPGGVGEGARVNDVTMQLFTMARFPVHLGPGQGGQGGTGRGTTGIGGAGGAGAPGKVVHKLVKIVLADVDKLAGLSDLHMPISDFCDQNQLDSHVASILVIAGYRRVSALLRLQEGTLEEIGCKPGEVAGIKGRLHPGYLRWAYATQKFQSSGREWSGTPMIHRMVQRPFIVAAAGNSNSERRLARSSILTAQPLLRRRQKP</sequence>
<gene>
    <name evidence="1" type="ORF">MCHLO_11360</name>
</gene>
<reference evidence="1" key="1">
    <citation type="submission" date="2014-09" db="EMBL/GenBank/DDBJ databases">
        <title>Genome sequence of the luminous mushroom Mycena chlorophos for searching fungal bioluminescence genes.</title>
        <authorList>
            <person name="Tanaka Y."/>
            <person name="Kasuga D."/>
            <person name="Oba Y."/>
            <person name="Hase S."/>
            <person name="Sato K."/>
            <person name="Oba Y."/>
            <person name="Sakakibara Y."/>
        </authorList>
    </citation>
    <scope>NUCLEOTIDE SEQUENCE</scope>
</reference>
<proteinExistence type="predicted"/>
<keyword evidence="2" id="KW-1185">Reference proteome</keyword>